<name>A0ABQ3IYT0_9GAMM</name>
<feature type="compositionally biased region" description="Polar residues" evidence="1">
    <location>
        <begin position="75"/>
        <end position="85"/>
    </location>
</feature>
<gene>
    <name evidence="2" type="ORF">GCM10011501_23460</name>
</gene>
<feature type="region of interest" description="Disordered" evidence="1">
    <location>
        <begin position="43"/>
        <end position="85"/>
    </location>
</feature>
<evidence type="ECO:0000313" key="2">
    <source>
        <dbReference type="EMBL" id="GHE93384.1"/>
    </source>
</evidence>
<accession>A0ABQ3IYT0</accession>
<evidence type="ECO:0008006" key="4">
    <source>
        <dbReference type="Google" id="ProtNLM"/>
    </source>
</evidence>
<protein>
    <recommendedName>
        <fullName evidence="4">Lipoprotein</fullName>
    </recommendedName>
</protein>
<sequence>MVISISACTSTKKPNLRESLHTEIKSDGSKVFEFSVFVINEKRNDQKAGNKKGERQGKGRGEREARGGRQERSDGTSNDKMPSNKALNNYFEERLSNLPIISLFCRKSYFVLDRLNGNDEITLRAECHDTATTDDYVRFKSSALPAEDNSLIKK</sequence>
<evidence type="ECO:0000313" key="3">
    <source>
        <dbReference type="Proteomes" id="UP000626370"/>
    </source>
</evidence>
<organism evidence="2 3">
    <name type="scientific">Thalassotalea profundi</name>
    <dbReference type="NCBI Taxonomy" id="2036687"/>
    <lineage>
        <taxon>Bacteria</taxon>
        <taxon>Pseudomonadati</taxon>
        <taxon>Pseudomonadota</taxon>
        <taxon>Gammaproteobacteria</taxon>
        <taxon>Alteromonadales</taxon>
        <taxon>Colwelliaceae</taxon>
        <taxon>Thalassotalea</taxon>
    </lineage>
</organism>
<keyword evidence="3" id="KW-1185">Reference proteome</keyword>
<dbReference type="Proteomes" id="UP000626370">
    <property type="component" value="Unassembled WGS sequence"/>
</dbReference>
<feature type="compositionally biased region" description="Basic and acidic residues" evidence="1">
    <location>
        <begin position="43"/>
        <end position="74"/>
    </location>
</feature>
<comment type="caution">
    <text evidence="2">The sequence shown here is derived from an EMBL/GenBank/DDBJ whole genome shotgun (WGS) entry which is preliminary data.</text>
</comment>
<proteinExistence type="predicted"/>
<evidence type="ECO:0000256" key="1">
    <source>
        <dbReference type="SAM" id="MobiDB-lite"/>
    </source>
</evidence>
<reference evidence="3" key="1">
    <citation type="journal article" date="2019" name="Int. J. Syst. Evol. Microbiol.">
        <title>The Global Catalogue of Microorganisms (GCM) 10K type strain sequencing project: providing services to taxonomists for standard genome sequencing and annotation.</title>
        <authorList>
            <consortium name="The Broad Institute Genomics Platform"/>
            <consortium name="The Broad Institute Genome Sequencing Center for Infectious Disease"/>
            <person name="Wu L."/>
            <person name="Ma J."/>
        </authorList>
    </citation>
    <scope>NUCLEOTIDE SEQUENCE [LARGE SCALE GENOMIC DNA]</scope>
    <source>
        <strain evidence="3">CGMCC 1.15922</strain>
    </source>
</reference>
<dbReference type="EMBL" id="BNAH01000009">
    <property type="protein sequence ID" value="GHE93384.1"/>
    <property type="molecule type" value="Genomic_DNA"/>
</dbReference>